<gene>
    <name evidence="3" type="ORF">D6C78_10782</name>
</gene>
<reference evidence="3 4" key="1">
    <citation type="submission" date="2018-10" db="EMBL/GenBank/DDBJ databases">
        <title>Fifty Aureobasidium pullulans genomes reveal a recombining polyextremotolerant generalist.</title>
        <authorList>
            <person name="Gostincar C."/>
            <person name="Turk M."/>
            <person name="Zajc J."/>
            <person name="Gunde-Cimerman N."/>
        </authorList>
    </citation>
    <scope>NUCLEOTIDE SEQUENCE [LARGE SCALE GENOMIC DNA]</scope>
    <source>
        <strain evidence="3 4">EXF-1645</strain>
    </source>
</reference>
<evidence type="ECO:0000256" key="2">
    <source>
        <dbReference type="SAM" id="SignalP"/>
    </source>
</evidence>
<organism evidence="3 4">
    <name type="scientific">Aureobasidium pullulans</name>
    <name type="common">Black yeast</name>
    <name type="synonym">Pullularia pullulans</name>
    <dbReference type="NCBI Taxonomy" id="5580"/>
    <lineage>
        <taxon>Eukaryota</taxon>
        <taxon>Fungi</taxon>
        <taxon>Dikarya</taxon>
        <taxon>Ascomycota</taxon>
        <taxon>Pezizomycotina</taxon>
        <taxon>Dothideomycetes</taxon>
        <taxon>Dothideomycetidae</taxon>
        <taxon>Dothideales</taxon>
        <taxon>Saccotheciaceae</taxon>
        <taxon>Aureobasidium</taxon>
    </lineage>
</organism>
<accession>A0A4V4LCT7</accession>
<name>A0A4V4LCT7_AURPU</name>
<feature type="compositionally biased region" description="Polar residues" evidence="1">
    <location>
        <begin position="265"/>
        <end position="282"/>
    </location>
</feature>
<feature type="region of interest" description="Disordered" evidence="1">
    <location>
        <begin position="260"/>
        <end position="282"/>
    </location>
</feature>
<evidence type="ECO:0000313" key="3">
    <source>
        <dbReference type="EMBL" id="TIA28367.1"/>
    </source>
</evidence>
<keyword evidence="2" id="KW-0732">Signal</keyword>
<dbReference type="Proteomes" id="UP000308724">
    <property type="component" value="Unassembled WGS sequence"/>
</dbReference>
<dbReference type="AlphaFoldDB" id="A0A4V4LCT7"/>
<evidence type="ECO:0000256" key="1">
    <source>
        <dbReference type="SAM" id="MobiDB-lite"/>
    </source>
</evidence>
<dbReference type="EMBL" id="QZBZ01000599">
    <property type="protein sequence ID" value="TIA28367.1"/>
    <property type="molecule type" value="Genomic_DNA"/>
</dbReference>
<comment type="caution">
    <text evidence="3">The sequence shown here is derived from an EMBL/GenBank/DDBJ whole genome shotgun (WGS) entry which is preliminary data.</text>
</comment>
<protein>
    <recommendedName>
        <fullName evidence="5">Ubiquitin 3 binding protein But2 C-terminal domain-containing protein</fullName>
    </recommendedName>
</protein>
<feature type="region of interest" description="Disordered" evidence="1">
    <location>
        <begin position="149"/>
        <end position="172"/>
    </location>
</feature>
<proteinExistence type="predicted"/>
<evidence type="ECO:0000313" key="4">
    <source>
        <dbReference type="Proteomes" id="UP000308724"/>
    </source>
</evidence>
<sequence>MRIKQINHSWIALLSFAGSAVSETAECGDGVELSIRQGDRSTFSIPLNETCSAALITFSDDTDLMLNLRTNSSCPYTSSEAQTFTTVIGSDAPEGVATLTFQCNGQVYCMSIDVVTTNISDSQTSIHSVCANLTDPVRESLGTTAGVTRASGVGNGSMHDGSMGSSTTVSSNQSQALRGNSSITTALLSASTGFSTIRGASVLGNDADTTSLNSLDGGQFASLTRSAVSVVANLTTTTMSAAFVTGTPSLPISQALMASSDRNDTTMPTKPTVPPSDSDTTISPTATSLLDGDDATLIGTANQSPAESQFVGSNSTAYPTAPAMAAQSLGNGTSMDLPTQATGQDPSTCACYPLPTL</sequence>
<evidence type="ECO:0008006" key="5">
    <source>
        <dbReference type="Google" id="ProtNLM"/>
    </source>
</evidence>
<feature type="signal peptide" evidence="2">
    <location>
        <begin position="1"/>
        <end position="22"/>
    </location>
</feature>
<feature type="chain" id="PRO_5043199259" description="Ubiquitin 3 binding protein But2 C-terminal domain-containing protein" evidence="2">
    <location>
        <begin position="23"/>
        <end position="357"/>
    </location>
</feature>
<feature type="compositionally biased region" description="Polar residues" evidence="1">
    <location>
        <begin position="163"/>
        <end position="172"/>
    </location>
</feature>